<dbReference type="Pfam" id="PF12686">
    <property type="entry name" value="DUF3800"/>
    <property type="match status" value="1"/>
</dbReference>
<reference evidence="2" key="1">
    <citation type="submission" date="2021-09" db="EMBL/GenBank/DDBJ databases">
        <title>Genomic analysis of Ralstonia spp.</title>
        <authorList>
            <person name="Aburjaile F."/>
            <person name="Ariute J.C."/>
            <person name="Pais A.K.L."/>
            <person name="Albuquerque G.M.R."/>
            <person name="Silva A.M.F."/>
            <person name="Brenig B."/>
            <person name="Azevedo V."/>
            <person name="Matiuzzi M."/>
            <person name="Ramos R."/>
            <person name="Goes-Neto A."/>
            <person name="Soares S."/>
            <person name="Iseppon A.M.B."/>
            <person name="Souza E."/>
            <person name="Gama M."/>
        </authorList>
    </citation>
    <scope>NUCLEOTIDE SEQUENCE</scope>
    <source>
        <strain evidence="2">B4</strain>
    </source>
</reference>
<gene>
    <name evidence="2" type="ORF">LBW55_16875</name>
</gene>
<sequence>MPDADIFAGVPPEQEEGVDATRPESEEALAKKLARVEKEKAALLKSLAAGDFSTTRTRVAFILNLYKDTRNSDVTLAIKYWEQFQPELYSVHGILPQNLFKLERFHLIVRARAKIQNEYGLYLADDAIRRHRRRNEEAMEADVVADAASRGVVQVFADETGKTQRFVTVAAIWVLAGRAVYDVTQAVLAWQKTSVWANREIHFAKLGARDAEVLQELLNVVVNHRAFLSFKVISYEREGSRRSVEDIVARLHEFMLVRGLAHEVGSARVALPLSVTVTLDEEPSLDEIARSDLKEAVERRYAEVFERRASVESVVSVRSHDSVLVQLADLVAGAVNRRLNHLAERGAKDDMADAIIDAFGLIAREEDIGLDAFARLHV</sequence>
<dbReference type="InterPro" id="IPR024524">
    <property type="entry name" value="DUF3800"/>
</dbReference>
<dbReference type="Proteomes" id="UP001143674">
    <property type="component" value="Unassembled WGS sequence"/>
</dbReference>
<comment type="caution">
    <text evidence="2">The sequence shown here is derived from an EMBL/GenBank/DDBJ whole genome shotgun (WGS) entry which is preliminary data.</text>
</comment>
<protein>
    <submittedName>
        <fullName evidence="2">DUF3800 domain-containing protein</fullName>
    </submittedName>
</protein>
<proteinExistence type="predicted"/>
<accession>A0AAE3NHI8</accession>
<evidence type="ECO:0000313" key="2">
    <source>
        <dbReference type="EMBL" id="MDB0523277.1"/>
    </source>
</evidence>
<dbReference type="RefSeq" id="WP_184848326.1">
    <property type="nucleotide sequence ID" value="NZ_JABZEH010000001.1"/>
</dbReference>
<feature type="region of interest" description="Disordered" evidence="1">
    <location>
        <begin position="1"/>
        <end position="24"/>
    </location>
</feature>
<evidence type="ECO:0000256" key="1">
    <source>
        <dbReference type="SAM" id="MobiDB-lite"/>
    </source>
</evidence>
<evidence type="ECO:0000313" key="3">
    <source>
        <dbReference type="Proteomes" id="UP001143674"/>
    </source>
</evidence>
<name>A0AAE3NHI8_RALSL</name>
<organism evidence="2 3">
    <name type="scientific">Ralstonia solanacearum</name>
    <name type="common">Pseudomonas solanacearum</name>
    <dbReference type="NCBI Taxonomy" id="305"/>
    <lineage>
        <taxon>Bacteria</taxon>
        <taxon>Pseudomonadati</taxon>
        <taxon>Pseudomonadota</taxon>
        <taxon>Betaproteobacteria</taxon>
        <taxon>Burkholderiales</taxon>
        <taxon>Burkholderiaceae</taxon>
        <taxon>Ralstonia</taxon>
        <taxon>Ralstonia solanacearum species complex</taxon>
    </lineage>
</organism>
<dbReference type="EMBL" id="JAIVEX010000008">
    <property type="protein sequence ID" value="MDB0523277.1"/>
    <property type="molecule type" value="Genomic_DNA"/>
</dbReference>
<dbReference type="AlphaFoldDB" id="A0AAE3NHI8"/>